<dbReference type="NCBIfam" id="TIGR00254">
    <property type="entry name" value="GGDEF"/>
    <property type="match status" value="1"/>
</dbReference>
<evidence type="ECO:0000256" key="3">
    <source>
        <dbReference type="ARBA" id="ARBA00022692"/>
    </source>
</evidence>
<gene>
    <name evidence="10" type="ORF">VFDL14_03505</name>
</gene>
<dbReference type="SMART" id="SM01079">
    <property type="entry name" value="CHASE"/>
    <property type="match status" value="1"/>
</dbReference>
<comment type="subcellular location">
    <subcellularLocation>
        <location evidence="1">Membrane</location>
    </subcellularLocation>
</comment>
<comment type="catalytic activity">
    <reaction evidence="6">
        <text>2 GTP = 3',3'-c-di-GMP + 2 diphosphate</text>
        <dbReference type="Rhea" id="RHEA:24898"/>
        <dbReference type="ChEBI" id="CHEBI:33019"/>
        <dbReference type="ChEBI" id="CHEBI:37565"/>
        <dbReference type="ChEBI" id="CHEBI:58805"/>
        <dbReference type="EC" id="2.7.7.65"/>
    </reaction>
</comment>
<dbReference type="InterPro" id="IPR043128">
    <property type="entry name" value="Rev_trsase/Diguanyl_cyclase"/>
</dbReference>
<feature type="domain" description="GGDEF" evidence="9">
    <location>
        <begin position="382"/>
        <end position="513"/>
    </location>
</feature>
<keyword evidence="5 7" id="KW-0472">Membrane</keyword>
<evidence type="ECO:0000259" key="9">
    <source>
        <dbReference type="PROSITE" id="PS50887"/>
    </source>
</evidence>
<dbReference type="PROSITE" id="PS50887">
    <property type="entry name" value="GGDEF"/>
    <property type="match status" value="1"/>
</dbReference>
<proteinExistence type="predicted"/>
<feature type="transmembrane region" description="Helical" evidence="7">
    <location>
        <begin position="16"/>
        <end position="37"/>
    </location>
</feature>
<dbReference type="Proteomes" id="UP000027219">
    <property type="component" value="Unassembled WGS sequence"/>
</dbReference>
<dbReference type="STRING" id="212667.VFDL14_03505"/>
<dbReference type="EC" id="2.7.7.65" evidence="2"/>
<comment type="caution">
    <text evidence="10">The sequence shown here is derived from an EMBL/GenBank/DDBJ whole genome shotgun (WGS) entry which is preliminary data.</text>
</comment>
<dbReference type="InterPro" id="IPR029787">
    <property type="entry name" value="Nucleotide_cyclase"/>
</dbReference>
<evidence type="ECO:0000256" key="5">
    <source>
        <dbReference type="ARBA" id="ARBA00023136"/>
    </source>
</evidence>
<evidence type="ECO:0000313" key="10">
    <source>
        <dbReference type="EMBL" id="KDN29830.1"/>
    </source>
</evidence>
<dbReference type="RefSeq" id="WP_032548761.1">
    <property type="nucleotide sequence ID" value="NZ_JFFR01000002.1"/>
</dbReference>
<keyword evidence="11" id="KW-1185">Reference proteome</keyword>
<dbReference type="GO" id="GO:0007165">
    <property type="term" value="P:signal transduction"/>
    <property type="evidence" value="ECO:0007669"/>
    <property type="project" value="UniProtKB-ARBA"/>
</dbReference>
<dbReference type="InterPro" id="IPR000160">
    <property type="entry name" value="GGDEF_dom"/>
</dbReference>
<dbReference type="SMART" id="SM00267">
    <property type="entry name" value="GGDEF"/>
    <property type="match status" value="1"/>
</dbReference>
<protein>
    <recommendedName>
        <fullName evidence="2">diguanylate cyclase</fullName>
        <ecNumber evidence="2">2.7.7.65</ecNumber>
    </recommendedName>
</protein>
<dbReference type="PROSITE" id="PS50839">
    <property type="entry name" value="CHASE"/>
    <property type="match status" value="1"/>
</dbReference>
<dbReference type="Gene3D" id="3.30.450.350">
    <property type="entry name" value="CHASE domain"/>
    <property type="match status" value="1"/>
</dbReference>
<dbReference type="Gene3D" id="3.30.70.270">
    <property type="match status" value="1"/>
</dbReference>
<keyword evidence="4 7" id="KW-1133">Transmembrane helix</keyword>
<dbReference type="GO" id="GO:1902201">
    <property type="term" value="P:negative regulation of bacterial-type flagellum-dependent cell motility"/>
    <property type="evidence" value="ECO:0007669"/>
    <property type="project" value="TreeGrafter"/>
</dbReference>
<dbReference type="EMBL" id="JFFR01000002">
    <property type="protein sequence ID" value="KDN29830.1"/>
    <property type="molecule type" value="Genomic_DNA"/>
</dbReference>
<dbReference type="Pfam" id="PF03924">
    <property type="entry name" value="CHASE"/>
    <property type="match status" value="1"/>
</dbReference>
<evidence type="ECO:0000313" key="11">
    <source>
        <dbReference type="Proteomes" id="UP000027219"/>
    </source>
</evidence>
<dbReference type="InterPro" id="IPR042240">
    <property type="entry name" value="CHASE_sf"/>
</dbReference>
<dbReference type="AlphaFoldDB" id="A0A066URX9"/>
<dbReference type="OrthoDB" id="6572677at2"/>
<dbReference type="GO" id="GO:0052621">
    <property type="term" value="F:diguanylate cyclase activity"/>
    <property type="evidence" value="ECO:0007669"/>
    <property type="project" value="UniProtKB-EC"/>
</dbReference>
<evidence type="ECO:0000256" key="4">
    <source>
        <dbReference type="ARBA" id="ARBA00022989"/>
    </source>
</evidence>
<evidence type="ECO:0000256" key="7">
    <source>
        <dbReference type="SAM" id="Phobius"/>
    </source>
</evidence>
<feature type="transmembrane region" description="Helical" evidence="7">
    <location>
        <begin position="310"/>
        <end position="331"/>
    </location>
</feature>
<dbReference type="SUPFAM" id="SSF55073">
    <property type="entry name" value="Nucleotide cyclase"/>
    <property type="match status" value="1"/>
</dbReference>
<dbReference type="GO" id="GO:0005886">
    <property type="term" value="C:plasma membrane"/>
    <property type="evidence" value="ECO:0007669"/>
    <property type="project" value="TreeGrafter"/>
</dbReference>
<dbReference type="PANTHER" id="PTHR45138">
    <property type="entry name" value="REGULATORY COMPONENTS OF SENSORY TRANSDUCTION SYSTEM"/>
    <property type="match status" value="1"/>
</dbReference>
<dbReference type="PANTHER" id="PTHR45138:SF9">
    <property type="entry name" value="DIGUANYLATE CYCLASE DGCM-RELATED"/>
    <property type="match status" value="1"/>
</dbReference>
<dbReference type="InterPro" id="IPR050469">
    <property type="entry name" value="Diguanylate_Cyclase"/>
</dbReference>
<name>A0A066URX9_9VIBR</name>
<evidence type="ECO:0000259" key="8">
    <source>
        <dbReference type="PROSITE" id="PS50839"/>
    </source>
</evidence>
<accession>A0A066URX9</accession>
<evidence type="ECO:0000256" key="2">
    <source>
        <dbReference type="ARBA" id="ARBA00012528"/>
    </source>
</evidence>
<organism evidence="10 11">
    <name type="scientific">Vibrio fortis</name>
    <dbReference type="NCBI Taxonomy" id="212667"/>
    <lineage>
        <taxon>Bacteria</taxon>
        <taxon>Pseudomonadati</taxon>
        <taxon>Pseudomonadota</taxon>
        <taxon>Gammaproteobacteria</taxon>
        <taxon>Vibrionales</taxon>
        <taxon>Vibrionaceae</taxon>
        <taxon>Vibrio</taxon>
    </lineage>
</organism>
<feature type="domain" description="CHASE" evidence="8">
    <location>
        <begin position="78"/>
        <end position="298"/>
    </location>
</feature>
<dbReference type="InterPro" id="IPR006189">
    <property type="entry name" value="CHASE_dom"/>
</dbReference>
<dbReference type="GO" id="GO:0043709">
    <property type="term" value="P:cell adhesion involved in single-species biofilm formation"/>
    <property type="evidence" value="ECO:0007669"/>
    <property type="project" value="TreeGrafter"/>
</dbReference>
<sequence>MPHTIDPRTGLKKRTLPLITFFVTFLITVLCFVIVAITQSRSLKANLNSFADHQTLSLKAFIDNDVAYIGSGANFFYSNDPQHWDKFDRFAEQTINGSKSLIGLQWMQKVTADEMEQYTAKMKSLNPSFEIYTIPKHGPKTYGYVLEGEPAFIATDLYPNTEPNNQVLGFYSSRDRFRLIVDNIRETREANISDKVRLLQDGLSRDLPKTGMLVYHPVFDGQSDDLLGVVIGVIRTTFYFENLLASTVGDMDVYVRVTDHGFEAEDAPLLFESEGFEGVDGQSITKHIMLTNRQWTIDYKSNSYISFNGYLVLAGIAIVGTMISLLLAYIVNLQVREKERLSQMLDKCTEELRFLANHDSLTEIYNRRAFNKMLDKAIRGGTPFSLIGFDIDKFKVINDEYGHPAGDALLVHVVKLISTSLKSGDNLFRVGGDEFCILSSISEREQLSSYLDCILNKVRETVCEHKGQQLHCTLSIGATIRVNEGIEETLQLADSMLYQSKVNGRNQVTIAGDLNT</sequence>
<evidence type="ECO:0000256" key="6">
    <source>
        <dbReference type="ARBA" id="ARBA00034247"/>
    </source>
</evidence>
<evidence type="ECO:0000256" key="1">
    <source>
        <dbReference type="ARBA" id="ARBA00004370"/>
    </source>
</evidence>
<reference evidence="10 11" key="1">
    <citation type="submission" date="2014-02" db="EMBL/GenBank/DDBJ databases">
        <title>Vibrio fortis Dalian14 Genome Sequencing.</title>
        <authorList>
            <person name="Wang Y."/>
            <person name="Song L."/>
            <person name="Liu G."/>
            <person name="Ding J."/>
        </authorList>
    </citation>
    <scope>NUCLEOTIDE SEQUENCE [LARGE SCALE GENOMIC DNA]</scope>
    <source>
        <strain evidence="10 11">Dalian14</strain>
    </source>
</reference>
<dbReference type="CDD" id="cd01949">
    <property type="entry name" value="GGDEF"/>
    <property type="match status" value="1"/>
</dbReference>
<keyword evidence="3 7" id="KW-0812">Transmembrane</keyword>
<dbReference type="Pfam" id="PF00990">
    <property type="entry name" value="GGDEF"/>
    <property type="match status" value="1"/>
</dbReference>